<dbReference type="EMBL" id="JARK01001341">
    <property type="protein sequence ID" value="EYC29997.1"/>
    <property type="molecule type" value="Genomic_DNA"/>
</dbReference>
<gene>
    <name evidence="1" type="primary">Acey_s0005.g2383</name>
    <name evidence="1" type="ORF">Y032_0005g2383</name>
</gene>
<comment type="caution">
    <text evidence="1">The sequence shown here is derived from an EMBL/GenBank/DDBJ whole genome shotgun (WGS) entry which is preliminary data.</text>
</comment>
<reference evidence="2" key="1">
    <citation type="journal article" date="2015" name="Nat. Genet.">
        <title>The genome and transcriptome of the zoonotic hookworm Ancylostoma ceylanicum identify infection-specific gene families.</title>
        <authorList>
            <person name="Schwarz E.M."/>
            <person name="Hu Y."/>
            <person name="Antoshechkin I."/>
            <person name="Miller M.M."/>
            <person name="Sternberg P.W."/>
            <person name="Aroian R.V."/>
        </authorList>
    </citation>
    <scope>NUCLEOTIDE SEQUENCE</scope>
    <source>
        <strain evidence="2">HY135</strain>
    </source>
</reference>
<sequence length="126" mass="13675">MVRGTPTRSDNKLCMSMLFGIRRVGFRRGSIRTFVVGSDSDVYSAYIPRWATAAPHATLRGLLLAAFQLPTMININKTHPMQLPASIIYRRSAGQLLEHRQQGATLGPCIEEPAPIPPAVISGCGG</sequence>
<organism evidence="1 2">
    <name type="scientific">Ancylostoma ceylanicum</name>
    <dbReference type="NCBI Taxonomy" id="53326"/>
    <lineage>
        <taxon>Eukaryota</taxon>
        <taxon>Metazoa</taxon>
        <taxon>Ecdysozoa</taxon>
        <taxon>Nematoda</taxon>
        <taxon>Chromadorea</taxon>
        <taxon>Rhabditida</taxon>
        <taxon>Rhabditina</taxon>
        <taxon>Rhabditomorpha</taxon>
        <taxon>Strongyloidea</taxon>
        <taxon>Ancylostomatidae</taxon>
        <taxon>Ancylostomatinae</taxon>
        <taxon>Ancylostoma</taxon>
    </lineage>
</organism>
<accession>A0A016VSI7</accession>
<evidence type="ECO:0000313" key="2">
    <source>
        <dbReference type="Proteomes" id="UP000024635"/>
    </source>
</evidence>
<evidence type="ECO:0000313" key="1">
    <source>
        <dbReference type="EMBL" id="EYC29997.1"/>
    </source>
</evidence>
<dbReference type="Proteomes" id="UP000024635">
    <property type="component" value="Unassembled WGS sequence"/>
</dbReference>
<keyword evidence="2" id="KW-1185">Reference proteome</keyword>
<proteinExistence type="predicted"/>
<protein>
    <submittedName>
        <fullName evidence="1">Uncharacterized protein</fullName>
    </submittedName>
</protein>
<dbReference type="AlphaFoldDB" id="A0A016VSI7"/>
<name>A0A016VSI7_9BILA</name>